<dbReference type="GO" id="GO:0016020">
    <property type="term" value="C:membrane"/>
    <property type="evidence" value="ECO:0007669"/>
    <property type="project" value="InterPro"/>
</dbReference>
<feature type="transmembrane region" description="Helical" evidence="2">
    <location>
        <begin position="79"/>
        <end position="99"/>
    </location>
</feature>
<proteinExistence type="predicted"/>
<feature type="domain" description="Histidine kinase/HSP90-like ATPase" evidence="3">
    <location>
        <begin position="306"/>
        <end position="391"/>
    </location>
</feature>
<dbReference type="PANTHER" id="PTHR34220:SF9">
    <property type="entry name" value="SIGNAL TRANSDUCTION HISTIDINE KINASE INTERNAL REGION DOMAIN-CONTAINING PROTEIN"/>
    <property type="match status" value="1"/>
</dbReference>
<evidence type="ECO:0000259" key="4">
    <source>
        <dbReference type="Pfam" id="PF06580"/>
    </source>
</evidence>
<dbReference type="PANTHER" id="PTHR34220">
    <property type="entry name" value="SENSOR HISTIDINE KINASE YPDA"/>
    <property type="match status" value="1"/>
</dbReference>
<dbReference type="SUPFAM" id="SSF55874">
    <property type="entry name" value="ATPase domain of HSP90 chaperone/DNA topoisomerase II/histidine kinase"/>
    <property type="match status" value="1"/>
</dbReference>
<organism evidence="5 6">
    <name type="scientific">Roseateles depolymerans</name>
    <dbReference type="NCBI Taxonomy" id="76731"/>
    <lineage>
        <taxon>Bacteria</taxon>
        <taxon>Pseudomonadati</taxon>
        <taxon>Pseudomonadota</taxon>
        <taxon>Betaproteobacteria</taxon>
        <taxon>Burkholderiales</taxon>
        <taxon>Sphaerotilaceae</taxon>
        <taxon>Roseateles</taxon>
    </lineage>
</organism>
<dbReference type="GO" id="GO:0000155">
    <property type="term" value="F:phosphorelay sensor kinase activity"/>
    <property type="evidence" value="ECO:0007669"/>
    <property type="project" value="InterPro"/>
</dbReference>
<feature type="region of interest" description="Disordered" evidence="1">
    <location>
        <begin position="11"/>
        <end position="38"/>
    </location>
</feature>
<evidence type="ECO:0000259" key="3">
    <source>
        <dbReference type="Pfam" id="PF02518"/>
    </source>
</evidence>
<feature type="transmembrane region" description="Helical" evidence="2">
    <location>
        <begin position="165"/>
        <end position="185"/>
    </location>
</feature>
<gene>
    <name evidence="5" type="ORF">DI603_08415</name>
</gene>
<protein>
    <submittedName>
        <fullName evidence="5">Uncharacterized protein</fullName>
    </submittedName>
</protein>
<sequence>MQAWAHSACFPTDRSNNHPDAPGCHSPPGRPGRPQAHLDSPAMRSLLSASTCRQWLYPGPARVFTPDEMARAGQQPWPVTVDSFVAFNLLSMLPLMLWAQHGRGWLTQALWWLLWAGVAGVLLLISRDLWWRPTRRRLNLYCYAVATANVVACVALIRLGHKDVVLALVAGMTGVLSGWWMLTIFRVQQIEARLRELADQAAALRLSTQLATAQIQPHFLFNTLASLQHWVDTQDRRAAPLLRDFTAYLRATLPMFEHELQPLADELEMVRHYLAIMQARMGARLAVDYALDTTITAALPPGTLLTLAENAITHGLEPQLQGGRITVGARCDGAWVHLSVRDDGPGLAPGWQDGVGLSNTRRRLAQACPGAALTLVNAHPGTLATLSLPLKT</sequence>
<evidence type="ECO:0000256" key="2">
    <source>
        <dbReference type="SAM" id="Phobius"/>
    </source>
</evidence>
<name>A0A2W5DUC5_9BURK</name>
<evidence type="ECO:0000256" key="1">
    <source>
        <dbReference type="SAM" id="MobiDB-lite"/>
    </source>
</evidence>
<dbReference type="InterPro" id="IPR036890">
    <property type="entry name" value="HATPase_C_sf"/>
</dbReference>
<accession>A0A2W5DUC5</accession>
<dbReference type="InterPro" id="IPR010559">
    <property type="entry name" value="Sig_transdc_His_kin_internal"/>
</dbReference>
<dbReference type="InterPro" id="IPR003594">
    <property type="entry name" value="HATPase_dom"/>
</dbReference>
<dbReference type="EMBL" id="QFOD01000006">
    <property type="protein sequence ID" value="PZP33384.1"/>
    <property type="molecule type" value="Genomic_DNA"/>
</dbReference>
<evidence type="ECO:0000313" key="6">
    <source>
        <dbReference type="Proteomes" id="UP000249633"/>
    </source>
</evidence>
<keyword evidence="2" id="KW-0812">Transmembrane</keyword>
<feature type="transmembrane region" description="Helical" evidence="2">
    <location>
        <begin position="105"/>
        <end position="126"/>
    </location>
</feature>
<feature type="domain" description="Signal transduction histidine kinase internal region" evidence="4">
    <location>
        <begin position="209"/>
        <end position="285"/>
    </location>
</feature>
<reference evidence="5 6" key="1">
    <citation type="submission" date="2017-08" db="EMBL/GenBank/DDBJ databases">
        <title>Infants hospitalized years apart are colonized by the same room-sourced microbial strains.</title>
        <authorList>
            <person name="Brooks B."/>
            <person name="Olm M.R."/>
            <person name="Firek B.A."/>
            <person name="Baker R."/>
            <person name="Thomas B.C."/>
            <person name="Morowitz M.J."/>
            <person name="Banfield J.F."/>
        </authorList>
    </citation>
    <scope>NUCLEOTIDE SEQUENCE [LARGE SCALE GENOMIC DNA]</scope>
    <source>
        <strain evidence="5">S2_012_000_R2_81</strain>
    </source>
</reference>
<dbReference type="InterPro" id="IPR050640">
    <property type="entry name" value="Bact_2-comp_sensor_kinase"/>
</dbReference>
<keyword evidence="2" id="KW-0472">Membrane</keyword>
<keyword evidence="2" id="KW-1133">Transmembrane helix</keyword>
<evidence type="ECO:0000313" key="5">
    <source>
        <dbReference type="EMBL" id="PZP33384.1"/>
    </source>
</evidence>
<dbReference type="Pfam" id="PF06580">
    <property type="entry name" value="His_kinase"/>
    <property type="match status" value="1"/>
</dbReference>
<dbReference type="AlphaFoldDB" id="A0A2W5DUC5"/>
<comment type="caution">
    <text evidence="5">The sequence shown here is derived from an EMBL/GenBank/DDBJ whole genome shotgun (WGS) entry which is preliminary data.</text>
</comment>
<dbReference type="Pfam" id="PF02518">
    <property type="entry name" value="HATPase_c"/>
    <property type="match status" value="1"/>
</dbReference>
<feature type="transmembrane region" description="Helical" evidence="2">
    <location>
        <begin position="138"/>
        <end position="159"/>
    </location>
</feature>
<dbReference type="Gene3D" id="3.30.565.10">
    <property type="entry name" value="Histidine kinase-like ATPase, C-terminal domain"/>
    <property type="match status" value="1"/>
</dbReference>
<dbReference type="Proteomes" id="UP000249633">
    <property type="component" value="Unassembled WGS sequence"/>
</dbReference>